<name>A0ACD5UWP3_AVESA</name>
<reference evidence="1" key="1">
    <citation type="submission" date="2021-05" db="EMBL/GenBank/DDBJ databases">
        <authorList>
            <person name="Scholz U."/>
            <person name="Mascher M."/>
            <person name="Fiebig A."/>
        </authorList>
    </citation>
    <scope>NUCLEOTIDE SEQUENCE [LARGE SCALE GENOMIC DNA]</scope>
</reference>
<evidence type="ECO:0000313" key="2">
    <source>
        <dbReference type="Proteomes" id="UP001732700"/>
    </source>
</evidence>
<evidence type="ECO:0000313" key="1">
    <source>
        <dbReference type="EnsemblPlants" id="AVESA.00010b.r2.2CG0323240.1.CDS"/>
    </source>
</evidence>
<dbReference type="Proteomes" id="UP001732700">
    <property type="component" value="Chromosome 2C"/>
</dbReference>
<reference evidence="1" key="2">
    <citation type="submission" date="2025-09" db="UniProtKB">
        <authorList>
            <consortium name="EnsemblPlants"/>
        </authorList>
    </citation>
    <scope>IDENTIFICATION</scope>
</reference>
<dbReference type="EnsemblPlants" id="AVESA.00010b.r2.2CG0323240.1">
    <property type="protein sequence ID" value="AVESA.00010b.r2.2CG0323240.1.CDS"/>
    <property type="gene ID" value="AVESA.00010b.r2.2CG0323240"/>
</dbReference>
<keyword evidence="2" id="KW-1185">Reference proteome</keyword>
<organism evidence="1 2">
    <name type="scientific">Avena sativa</name>
    <name type="common">Oat</name>
    <dbReference type="NCBI Taxonomy" id="4498"/>
    <lineage>
        <taxon>Eukaryota</taxon>
        <taxon>Viridiplantae</taxon>
        <taxon>Streptophyta</taxon>
        <taxon>Embryophyta</taxon>
        <taxon>Tracheophyta</taxon>
        <taxon>Spermatophyta</taxon>
        <taxon>Magnoliopsida</taxon>
        <taxon>Liliopsida</taxon>
        <taxon>Poales</taxon>
        <taxon>Poaceae</taxon>
        <taxon>BOP clade</taxon>
        <taxon>Pooideae</taxon>
        <taxon>Poodae</taxon>
        <taxon>Poeae</taxon>
        <taxon>Poeae Chloroplast Group 1 (Aveneae type)</taxon>
        <taxon>Aveninae</taxon>
        <taxon>Avena</taxon>
    </lineage>
</organism>
<sequence length="128" mass="13759">MKLKQTSEEATSEKNPKPSLCFVVLRSKEQAKTPPEIRAAPSLQVVADPMVTRWNQKSPGLKILWIWTLGTAAIMIGNVVRTRVNDMEMILREEDEAAAGGGGGTGTGTGGGTTSGERVMRDDELSSE</sequence>
<protein>
    <submittedName>
        <fullName evidence="1">Uncharacterized protein</fullName>
    </submittedName>
</protein>
<proteinExistence type="predicted"/>
<accession>A0ACD5UWP3</accession>